<keyword evidence="2 5" id="KW-0812">Transmembrane</keyword>
<keyword evidence="3 5" id="KW-1133">Transmembrane helix</keyword>
<dbReference type="EMBL" id="PXYT01000019">
    <property type="protein sequence ID" value="PSR28672.1"/>
    <property type="molecule type" value="Genomic_DNA"/>
</dbReference>
<protein>
    <submittedName>
        <fullName evidence="6">DUF4870 domain-containing protein</fullName>
    </submittedName>
</protein>
<feature type="transmembrane region" description="Helical" evidence="5">
    <location>
        <begin position="12"/>
        <end position="35"/>
    </location>
</feature>
<feature type="transmembrane region" description="Helical" evidence="5">
    <location>
        <begin position="74"/>
        <end position="94"/>
    </location>
</feature>
<evidence type="ECO:0000313" key="7">
    <source>
        <dbReference type="Proteomes" id="UP000242699"/>
    </source>
</evidence>
<evidence type="ECO:0000256" key="3">
    <source>
        <dbReference type="ARBA" id="ARBA00022989"/>
    </source>
</evidence>
<accession>A0A2T2X2G9</accession>
<organism evidence="6 7">
    <name type="scientific">Sulfobacillus benefaciens</name>
    <dbReference type="NCBI Taxonomy" id="453960"/>
    <lineage>
        <taxon>Bacteria</taxon>
        <taxon>Bacillati</taxon>
        <taxon>Bacillota</taxon>
        <taxon>Clostridia</taxon>
        <taxon>Eubacteriales</taxon>
        <taxon>Clostridiales Family XVII. Incertae Sedis</taxon>
        <taxon>Sulfobacillus</taxon>
    </lineage>
</organism>
<dbReference type="Proteomes" id="UP000242699">
    <property type="component" value="Unassembled WGS sequence"/>
</dbReference>
<evidence type="ECO:0000256" key="2">
    <source>
        <dbReference type="ARBA" id="ARBA00022692"/>
    </source>
</evidence>
<comment type="subcellular location">
    <subcellularLocation>
        <location evidence="1">Membrane</location>
        <topology evidence="1">Multi-pass membrane protein</topology>
    </subcellularLocation>
</comment>
<evidence type="ECO:0000256" key="1">
    <source>
        <dbReference type="ARBA" id="ARBA00004141"/>
    </source>
</evidence>
<evidence type="ECO:0000256" key="5">
    <source>
        <dbReference type="SAM" id="Phobius"/>
    </source>
</evidence>
<comment type="caution">
    <text evidence="6">The sequence shown here is derived from an EMBL/GenBank/DDBJ whole genome shotgun (WGS) entry which is preliminary data.</text>
</comment>
<keyword evidence="4 5" id="KW-0472">Membrane</keyword>
<reference evidence="6 7" key="1">
    <citation type="journal article" date="2014" name="BMC Genomics">
        <title>Comparison of environmental and isolate Sulfobacillus genomes reveals diverse carbon, sulfur, nitrogen, and hydrogen metabolisms.</title>
        <authorList>
            <person name="Justice N.B."/>
            <person name="Norman A."/>
            <person name="Brown C.T."/>
            <person name="Singh A."/>
            <person name="Thomas B.C."/>
            <person name="Banfield J.F."/>
        </authorList>
    </citation>
    <scope>NUCLEOTIDE SEQUENCE [LARGE SCALE GENOMIC DNA]</scope>
    <source>
        <strain evidence="6">AMDSBA1</strain>
    </source>
</reference>
<dbReference type="AlphaFoldDB" id="A0A2T2X2G9"/>
<feature type="transmembrane region" description="Helical" evidence="5">
    <location>
        <begin position="47"/>
        <end position="68"/>
    </location>
</feature>
<dbReference type="InterPro" id="IPR019109">
    <property type="entry name" value="MamF_MmsF"/>
</dbReference>
<proteinExistence type="predicted"/>
<gene>
    <name evidence="6" type="ORF">C7B43_09670</name>
</gene>
<dbReference type="Pfam" id="PF09685">
    <property type="entry name" value="MamF_MmsF"/>
    <property type="match status" value="1"/>
</dbReference>
<evidence type="ECO:0000256" key="4">
    <source>
        <dbReference type="ARBA" id="ARBA00023136"/>
    </source>
</evidence>
<name>A0A2T2X2G9_9FIRM</name>
<evidence type="ECO:0000313" key="6">
    <source>
        <dbReference type="EMBL" id="PSR28672.1"/>
    </source>
</evidence>
<sequence length="109" mass="12218">MDVPLEPSQRNVIVLVYVLTIFFAFIPSLVMWILYKDSPAVSARAKDILNFQLTILLAGFVSAVLTVILVGFLLLLAVGIFHLVITIVAAIKVANNENYRFPMTIHFFH</sequence>